<evidence type="ECO:0000256" key="7">
    <source>
        <dbReference type="SAM" id="SignalP"/>
    </source>
</evidence>
<dbReference type="Proteomes" id="UP001194580">
    <property type="component" value="Unassembled WGS sequence"/>
</dbReference>
<evidence type="ECO:0000256" key="1">
    <source>
        <dbReference type="ARBA" id="ARBA00001974"/>
    </source>
</evidence>
<dbReference type="Gene3D" id="3.40.462.20">
    <property type="match status" value="1"/>
</dbReference>
<evidence type="ECO:0000313" key="9">
    <source>
        <dbReference type="EMBL" id="KAG0275169.1"/>
    </source>
</evidence>
<dbReference type="EMBL" id="JAAAIL010000513">
    <property type="protein sequence ID" value="KAG0275169.1"/>
    <property type="molecule type" value="Genomic_DNA"/>
</dbReference>
<dbReference type="GO" id="GO:0016491">
    <property type="term" value="F:oxidoreductase activity"/>
    <property type="evidence" value="ECO:0007669"/>
    <property type="project" value="UniProtKB-KW"/>
</dbReference>
<evidence type="ECO:0000256" key="5">
    <source>
        <dbReference type="ARBA" id="ARBA00023002"/>
    </source>
</evidence>
<organism evidence="9 10">
    <name type="scientific">Linnemannia exigua</name>
    <dbReference type="NCBI Taxonomy" id="604196"/>
    <lineage>
        <taxon>Eukaryota</taxon>
        <taxon>Fungi</taxon>
        <taxon>Fungi incertae sedis</taxon>
        <taxon>Mucoromycota</taxon>
        <taxon>Mortierellomycotina</taxon>
        <taxon>Mortierellomycetes</taxon>
        <taxon>Mortierellales</taxon>
        <taxon>Mortierellaceae</taxon>
        <taxon>Linnemannia</taxon>
    </lineage>
</organism>
<dbReference type="InterPro" id="IPR050416">
    <property type="entry name" value="FAD-linked_Oxidoreductase"/>
</dbReference>
<feature type="domain" description="FAD-binding PCMH-type" evidence="8">
    <location>
        <begin position="181"/>
        <end position="365"/>
    </location>
</feature>
<keyword evidence="7" id="KW-0732">Signal</keyword>
<dbReference type="PANTHER" id="PTHR42973:SF39">
    <property type="entry name" value="FAD-BINDING PCMH-TYPE DOMAIN-CONTAINING PROTEIN"/>
    <property type="match status" value="1"/>
</dbReference>
<comment type="caution">
    <text evidence="9">The sequence shown here is derived from an EMBL/GenBank/DDBJ whole genome shotgun (WGS) entry which is preliminary data.</text>
</comment>
<keyword evidence="5" id="KW-0560">Oxidoreductase</keyword>
<dbReference type="InterPro" id="IPR016166">
    <property type="entry name" value="FAD-bd_PCMH"/>
</dbReference>
<gene>
    <name evidence="9" type="ORF">BGZ95_009122</name>
</gene>
<dbReference type="AlphaFoldDB" id="A0AAD4DDN3"/>
<proteinExistence type="inferred from homology"/>
<evidence type="ECO:0000256" key="6">
    <source>
        <dbReference type="SAM" id="MobiDB-lite"/>
    </source>
</evidence>
<dbReference type="InterPro" id="IPR036318">
    <property type="entry name" value="FAD-bd_PCMH-like_sf"/>
</dbReference>
<comment type="cofactor">
    <cofactor evidence="1">
        <name>FAD</name>
        <dbReference type="ChEBI" id="CHEBI:57692"/>
    </cofactor>
</comment>
<sequence>MPHTYSVNIPNALILLVLFLFCAASVTSLPVTPAVSTSNDAADNNNSKGKQKQQTISQALQPPRQCRCLPSQPCWPSFETWAAFNATVGGRLISTHPIQRECHDPFYNKTQCDQIRKQYSNLNWRMDQPGGIQYANWETTIIAASNSNNSSKITGRNDSMPMQKHHKFVGCLAHERSMPCYQGAIPLYTVRATTTEDVQKTIRFAAQHNLKLVIKNTGHDLLGRSTAANALSLWTHALIGATMIDGFIPEGSPPCTQAVDKAIVLGSGVLWEDAYTAAAAQGRIIVGGVDSVGAAGGYCLGGGHSIISPHFGLCVDNVLEYKIVTADSELKVANEHQNQDLFWALRGGGPGFGVVVEAVYRTHPAPTKGIVIATAVILTFTKETRTAVLTALFAHHQQWSQAGWSGITMVEQTQITLWYGIPDATIDEMRASFEPFLEFVRWKIQGSSFFLSKPILSYVQYKHYDNLAAVMEALKPATRDAVAGTHRIVGSRLIPQALFEPNNNIDNNNSNNNNNNNSSSSGGGSNSSSSSSSSSSSDRKDNDKDGPRKLAEALADIHNDVQSCGGGLNPLEGLFGGPTAPTRGYLLALIAGRAVAALDNNNTTTTTNNATAATSAGTSVTPAWRKALVHALVILDWKPNDDGDKAYEQKKDIQRAMTSSIQRLAEVTPGSGAYLNEADPQEPDWQNSFWGRENYARLYAIKQLVDPQGLFSCWHCVGSEDWDDDLMCPK</sequence>
<evidence type="ECO:0000256" key="2">
    <source>
        <dbReference type="ARBA" id="ARBA00005466"/>
    </source>
</evidence>
<feature type="compositionally biased region" description="Low complexity" evidence="6">
    <location>
        <begin position="38"/>
        <end position="47"/>
    </location>
</feature>
<name>A0AAD4DDN3_9FUNG</name>
<dbReference type="SUPFAM" id="SSF56176">
    <property type="entry name" value="FAD-binding/transporter-associated domain-like"/>
    <property type="match status" value="1"/>
</dbReference>
<feature type="chain" id="PRO_5041996517" description="FAD-binding PCMH-type domain-containing protein" evidence="7">
    <location>
        <begin position="29"/>
        <end position="730"/>
    </location>
</feature>
<evidence type="ECO:0000313" key="10">
    <source>
        <dbReference type="Proteomes" id="UP001194580"/>
    </source>
</evidence>
<reference evidence="9" key="1">
    <citation type="journal article" date="2020" name="Fungal Divers.">
        <title>Resolving the Mortierellaceae phylogeny through synthesis of multi-gene phylogenetics and phylogenomics.</title>
        <authorList>
            <person name="Vandepol N."/>
            <person name="Liber J."/>
            <person name="Desiro A."/>
            <person name="Na H."/>
            <person name="Kennedy M."/>
            <person name="Barry K."/>
            <person name="Grigoriev I.V."/>
            <person name="Miller A.N."/>
            <person name="O'Donnell K."/>
            <person name="Stajich J.E."/>
            <person name="Bonito G."/>
        </authorList>
    </citation>
    <scope>NUCLEOTIDE SEQUENCE</scope>
    <source>
        <strain evidence="9">NRRL 28262</strain>
    </source>
</reference>
<dbReference type="PROSITE" id="PS51387">
    <property type="entry name" value="FAD_PCMH"/>
    <property type="match status" value="1"/>
</dbReference>
<evidence type="ECO:0000256" key="4">
    <source>
        <dbReference type="ARBA" id="ARBA00022827"/>
    </source>
</evidence>
<dbReference type="GO" id="GO:0071949">
    <property type="term" value="F:FAD binding"/>
    <property type="evidence" value="ECO:0007669"/>
    <property type="project" value="InterPro"/>
</dbReference>
<dbReference type="Pfam" id="PF01565">
    <property type="entry name" value="FAD_binding_4"/>
    <property type="match status" value="1"/>
</dbReference>
<keyword evidence="4" id="KW-0274">FAD</keyword>
<feature type="compositionally biased region" description="Low complexity" evidence="6">
    <location>
        <begin position="502"/>
        <end position="536"/>
    </location>
</feature>
<dbReference type="InterPro" id="IPR012951">
    <property type="entry name" value="BBE"/>
</dbReference>
<dbReference type="Gene3D" id="3.30.465.10">
    <property type="match status" value="2"/>
</dbReference>
<feature type="region of interest" description="Disordered" evidence="6">
    <location>
        <begin position="500"/>
        <end position="547"/>
    </location>
</feature>
<evidence type="ECO:0000259" key="8">
    <source>
        <dbReference type="PROSITE" id="PS51387"/>
    </source>
</evidence>
<dbReference type="InterPro" id="IPR006094">
    <property type="entry name" value="Oxid_FAD_bind_N"/>
</dbReference>
<protein>
    <recommendedName>
        <fullName evidence="8">FAD-binding PCMH-type domain-containing protein</fullName>
    </recommendedName>
</protein>
<feature type="region of interest" description="Disordered" evidence="6">
    <location>
        <begin position="34"/>
        <end position="57"/>
    </location>
</feature>
<feature type="compositionally biased region" description="Basic and acidic residues" evidence="6">
    <location>
        <begin position="537"/>
        <end position="547"/>
    </location>
</feature>
<accession>A0AAD4DDN3</accession>
<keyword evidence="3" id="KW-0285">Flavoprotein</keyword>
<dbReference type="PANTHER" id="PTHR42973">
    <property type="entry name" value="BINDING OXIDOREDUCTASE, PUTATIVE (AFU_ORTHOLOGUE AFUA_1G17690)-RELATED"/>
    <property type="match status" value="1"/>
</dbReference>
<dbReference type="InterPro" id="IPR016169">
    <property type="entry name" value="FAD-bd_PCMH_sub2"/>
</dbReference>
<dbReference type="Pfam" id="PF08031">
    <property type="entry name" value="BBE"/>
    <property type="match status" value="1"/>
</dbReference>
<evidence type="ECO:0000256" key="3">
    <source>
        <dbReference type="ARBA" id="ARBA00022630"/>
    </source>
</evidence>
<keyword evidence="10" id="KW-1185">Reference proteome</keyword>
<comment type="similarity">
    <text evidence="2">Belongs to the oxygen-dependent FAD-linked oxidoreductase family.</text>
</comment>
<feature type="signal peptide" evidence="7">
    <location>
        <begin position="1"/>
        <end position="28"/>
    </location>
</feature>